<dbReference type="Proteomes" id="UP000054761">
    <property type="component" value="Unassembled WGS sequence"/>
</dbReference>
<keyword evidence="8" id="KW-0645">Protease</keyword>
<reference evidence="8 10" key="2">
    <citation type="submission" date="2019-03" db="EMBL/GenBank/DDBJ databases">
        <title>Diverse conjugative elements silence natural transformation in Legionella species.</title>
        <authorList>
            <person name="Durieux I."/>
            <person name="Ginevra C."/>
            <person name="Attaiech L."/>
            <person name="Picq K."/>
            <person name="Juan P.A."/>
            <person name="Jarraud S."/>
            <person name="Charpentier X."/>
        </authorList>
    </citation>
    <scope>NUCLEOTIDE SEQUENCE [LARGE SCALE GENOMIC DNA]</scope>
    <source>
        <strain evidence="8 10">HL-0427-4011</strain>
    </source>
</reference>
<evidence type="ECO:0000313" key="9">
    <source>
        <dbReference type="Proteomes" id="UP000054761"/>
    </source>
</evidence>
<dbReference type="InterPro" id="IPR022764">
    <property type="entry name" value="Peptidase_S54_rhomboid_dom"/>
</dbReference>
<feature type="transmembrane region" description="Helical" evidence="5">
    <location>
        <begin position="120"/>
        <end position="138"/>
    </location>
</feature>
<dbReference type="InterPro" id="IPR035952">
    <property type="entry name" value="Rhomboid-like_sf"/>
</dbReference>
<keyword evidence="2 5" id="KW-0812">Transmembrane</keyword>
<dbReference type="GO" id="GO:0016020">
    <property type="term" value="C:membrane"/>
    <property type="evidence" value="ECO:0007669"/>
    <property type="project" value="UniProtKB-SubCell"/>
</dbReference>
<feature type="transmembrane region" description="Helical" evidence="5">
    <location>
        <begin position="92"/>
        <end position="113"/>
    </location>
</feature>
<dbReference type="RefSeq" id="WP_058500429.1">
    <property type="nucleotide sequence ID" value="NZ_CAAAJA010000016.1"/>
</dbReference>
<dbReference type="Gene3D" id="1.20.1540.10">
    <property type="entry name" value="Rhomboid-like"/>
    <property type="match status" value="1"/>
</dbReference>
<feature type="transmembrane region" description="Helical" evidence="5">
    <location>
        <begin position="61"/>
        <end position="86"/>
    </location>
</feature>
<dbReference type="OrthoDB" id="465874at2"/>
<evidence type="ECO:0000256" key="5">
    <source>
        <dbReference type="SAM" id="Phobius"/>
    </source>
</evidence>
<evidence type="ECO:0000259" key="6">
    <source>
        <dbReference type="Pfam" id="PF01694"/>
    </source>
</evidence>
<dbReference type="SUPFAM" id="SSF144091">
    <property type="entry name" value="Rhomboid-like"/>
    <property type="match status" value="1"/>
</dbReference>
<feature type="transmembrane region" description="Helical" evidence="5">
    <location>
        <begin position="20"/>
        <end position="40"/>
    </location>
</feature>
<keyword evidence="3 5" id="KW-1133">Transmembrane helix</keyword>
<protein>
    <submittedName>
        <fullName evidence="7">Putative rhomboid family protein</fullName>
    </submittedName>
    <submittedName>
        <fullName evidence="8">Rhomboid family intramembrane serine protease</fullName>
    </submittedName>
</protein>
<keyword evidence="9" id="KW-1185">Reference proteome</keyword>
<accession>A0A0W0WSP3</accession>
<evidence type="ECO:0000313" key="8">
    <source>
        <dbReference type="EMBL" id="QBR84423.1"/>
    </source>
</evidence>
<keyword evidence="4 5" id="KW-0472">Membrane</keyword>
<reference evidence="7 9" key="1">
    <citation type="submission" date="2015-11" db="EMBL/GenBank/DDBJ databases">
        <title>Genomic analysis of 38 Legionella species identifies large and diverse effector repertoires.</title>
        <authorList>
            <person name="Burstein D."/>
            <person name="Amaro F."/>
            <person name="Zusman T."/>
            <person name="Lifshitz Z."/>
            <person name="Cohen O."/>
            <person name="Gilbert J.A."/>
            <person name="Pupko T."/>
            <person name="Shuman H.A."/>
            <person name="Segal G."/>
        </authorList>
    </citation>
    <scope>NUCLEOTIDE SEQUENCE [LARGE SCALE GENOMIC DNA]</scope>
    <source>
        <strain evidence="7 9">Bercovier 4</strain>
    </source>
</reference>
<evidence type="ECO:0000256" key="3">
    <source>
        <dbReference type="ARBA" id="ARBA00022989"/>
    </source>
</evidence>
<dbReference type="EMBL" id="CP038254">
    <property type="protein sequence ID" value="QBR84423.1"/>
    <property type="molecule type" value="Genomic_DNA"/>
</dbReference>
<evidence type="ECO:0000256" key="2">
    <source>
        <dbReference type="ARBA" id="ARBA00022692"/>
    </source>
</evidence>
<dbReference type="Proteomes" id="UP000295517">
    <property type="component" value="Chromosome"/>
</dbReference>
<comment type="subcellular location">
    <subcellularLocation>
        <location evidence="1">Membrane</location>
        <topology evidence="1">Multi-pass membrane protein</topology>
    </subcellularLocation>
</comment>
<proteinExistence type="predicted"/>
<keyword evidence="8" id="KW-0378">Hydrolase</keyword>
<dbReference type="Pfam" id="PF01694">
    <property type="entry name" value="Rhomboid"/>
    <property type="match status" value="1"/>
</dbReference>
<dbReference type="STRING" id="454.Lisr_0034"/>
<feature type="domain" description="Peptidase S54 rhomboid" evidence="6">
    <location>
        <begin position="59"/>
        <end position="191"/>
    </location>
</feature>
<evidence type="ECO:0000256" key="1">
    <source>
        <dbReference type="ARBA" id="ARBA00004141"/>
    </source>
</evidence>
<evidence type="ECO:0000256" key="4">
    <source>
        <dbReference type="ARBA" id="ARBA00023136"/>
    </source>
</evidence>
<organism evidence="7 9">
    <name type="scientific">Legionella israelensis</name>
    <dbReference type="NCBI Taxonomy" id="454"/>
    <lineage>
        <taxon>Bacteria</taxon>
        <taxon>Pseudomonadati</taxon>
        <taxon>Pseudomonadota</taxon>
        <taxon>Gammaproteobacteria</taxon>
        <taxon>Legionellales</taxon>
        <taxon>Legionellaceae</taxon>
        <taxon>Legionella</taxon>
    </lineage>
</organism>
<name>A0A0W0WSP3_9GAMM</name>
<gene>
    <name evidence="8" type="ORF">E3983_08660</name>
    <name evidence="7" type="ORF">Lisr_0034</name>
</gene>
<sequence length="198" mass="22319">MLEQLNQSLQLIIEQTKHNFQFLGIILIVIWSVFFITRFIDNRLLLLGIIPRKLRGLAGIFFSPFLHVNFNHIFFNSIPLIVLSNFILIDGILYYSVVTVLIIFISGLATWCFAKPGLHVGASGLITGYWGLLVSNIFQHGTLTTIMLGLISLYYFAGIFLGVFPGKKGVSWEGHLFGLLAGFFTSYIMSNNLILFNH</sequence>
<feature type="transmembrane region" description="Helical" evidence="5">
    <location>
        <begin position="144"/>
        <end position="164"/>
    </location>
</feature>
<dbReference type="GO" id="GO:0006508">
    <property type="term" value="P:proteolysis"/>
    <property type="evidence" value="ECO:0007669"/>
    <property type="project" value="UniProtKB-KW"/>
</dbReference>
<dbReference type="AlphaFoldDB" id="A0A0W0WSP3"/>
<feature type="transmembrane region" description="Helical" evidence="5">
    <location>
        <begin position="176"/>
        <end position="196"/>
    </location>
</feature>
<evidence type="ECO:0000313" key="10">
    <source>
        <dbReference type="Proteomes" id="UP000295517"/>
    </source>
</evidence>
<dbReference type="GO" id="GO:0004252">
    <property type="term" value="F:serine-type endopeptidase activity"/>
    <property type="evidence" value="ECO:0007669"/>
    <property type="project" value="InterPro"/>
</dbReference>
<evidence type="ECO:0000313" key="7">
    <source>
        <dbReference type="EMBL" id="KTD35142.1"/>
    </source>
</evidence>
<dbReference type="EMBL" id="LNYH01000002">
    <property type="protein sequence ID" value="KTD35142.1"/>
    <property type="molecule type" value="Genomic_DNA"/>
</dbReference>
<dbReference type="PATRIC" id="fig|454.4.peg.35"/>